<dbReference type="PANTHER" id="PTHR30636">
    <property type="entry name" value="UPF0701 PROTEIN YICC"/>
    <property type="match status" value="1"/>
</dbReference>
<dbReference type="InterPro" id="IPR005229">
    <property type="entry name" value="YicC/YloC-like"/>
</dbReference>
<evidence type="ECO:0000256" key="3">
    <source>
        <dbReference type="ARBA" id="ARBA00022759"/>
    </source>
</evidence>
<keyword evidence="4" id="KW-0378">Hydrolase</keyword>
<gene>
    <name evidence="8" type="ORF">WH50_23190</name>
</gene>
<evidence type="ECO:0000259" key="6">
    <source>
        <dbReference type="Pfam" id="PF03755"/>
    </source>
</evidence>
<evidence type="ECO:0000313" key="9">
    <source>
        <dbReference type="Proteomes" id="UP000248090"/>
    </source>
</evidence>
<name>A0ABX5LS41_9GAMM</name>
<feature type="domain" description="Endoribonuclease YicC-like N-terminal" evidence="6">
    <location>
        <begin position="3"/>
        <end position="153"/>
    </location>
</feature>
<sequence length="287" mass="32738">MTQSMTAFARKEIQQEWGTLVWEIRSVNHRYLEPILRLPDNLRELETGLREKLRQHLSRGKVECTLRFQAAAGQGSMVINEPLLQSLLDACDQVQTLLPKAGKLNPLEVLQWPGVLQSSEHDLAEVQAEALDQFDEALAELVQGRQREGGELAQLILQRLTAMSSIVAKVRDLLPAILERQRQQLLDKFAELQIELDPTRLEQEMVLLAQKADVAEELDRLDTHIQEVKRVLRQSGSIGRRLDFLMQELNREANTLSSKSIVADTTQQAVELKVLIEQMREQVQNIE</sequence>
<dbReference type="EMBL" id="LAPT01000132">
    <property type="protein sequence ID" value="PXF28994.1"/>
    <property type="molecule type" value="Genomic_DNA"/>
</dbReference>
<dbReference type="Pfam" id="PF08340">
    <property type="entry name" value="YicC-like_C"/>
    <property type="match status" value="1"/>
</dbReference>
<protein>
    <recommendedName>
        <fullName evidence="10">YicC family protein</fullName>
    </recommendedName>
</protein>
<evidence type="ECO:0000256" key="1">
    <source>
        <dbReference type="ARBA" id="ARBA00001968"/>
    </source>
</evidence>
<feature type="domain" description="Endoribonuclease YicC-like C-terminal" evidence="7">
    <location>
        <begin position="172"/>
        <end position="287"/>
    </location>
</feature>
<dbReference type="Proteomes" id="UP000248090">
    <property type="component" value="Unassembled WGS sequence"/>
</dbReference>
<comment type="similarity">
    <text evidence="5">Belongs to the YicC/YloC family.</text>
</comment>
<dbReference type="InterPro" id="IPR013527">
    <property type="entry name" value="YicC-like_N"/>
</dbReference>
<dbReference type="InterPro" id="IPR013551">
    <property type="entry name" value="YicC-like_C"/>
</dbReference>
<keyword evidence="2" id="KW-0540">Nuclease</keyword>
<keyword evidence="3" id="KW-0255">Endonuclease</keyword>
<dbReference type="NCBIfam" id="TIGR00255">
    <property type="entry name" value="YicC/YloC family endoribonuclease"/>
    <property type="match status" value="1"/>
</dbReference>
<evidence type="ECO:0000313" key="8">
    <source>
        <dbReference type="EMBL" id="PXF28994.1"/>
    </source>
</evidence>
<accession>A0ABX5LS41</accession>
<organism evidence="8 9">
    <name type="scientific">Pokkaliibacter plantistimulans</name>
    <dbReference type="NCBI Taxonomy" id="1635171"/>
    <lineage>
        <taxon>Bacteria</taxon>
        <taxon>Pseudomonadati</taxon>
        <taxon>Pseudomonadota</taxon>
        <taxon>Gammaproteobacteria</taxon>
        <taxon>Oceanospirillales</taxon>
        <taxon>Balneatrichaceae</taxon>
        <taxon>Pokkaliibacter</taxon>
    </lineage>
</organism>
<evidence type="ECO:0000256" key="5">
    <source>
        <dbReference type="ARBA" id="ARBA00035648"/>
    </source>
</evidence>
<evidence type="ECO:0000259" key="7">
    <source>
        <dbReference type="Pfam" id="PF08340"/>
    </source>
</evidence>
<keyword evidence="9" id="KW-1185">Reference proteome</keyword>
<dbReference type="Pfam" id="PF03755">
    <property type="entry name" value="YicC-like_N"/>
    <property type="match status" value="1"/>
</dbReference>
<reference evidence="8 9" key="1">
    <citation type="submission" date="2015-03" db="EMBL/GenBank/DDBJ databases">
        <authorList>
            <person name="Krishnan R."/>
            <person name="Midha S."/>
            <person name="Patil P.B."/>
            <person name="Rameshkumar N."/>
        </authorList>
    </citation>
    <scope>NUCLEOTIDE SEQUENCE [LARGE SCALE GENOMIC DNA]</scope>
    <source>
        <strain evidence="8 9">L1E11</strain>
    </source>
</reference>
<evidence type="ECO:0008006" key="10">
    <source>
        <dbReference type="Google" id="ProtNLM"/>
    </source>
</evidence>
<proteinExistence type="inferred from homology"/>
<evidence type="ECO:0000256" key="2">
    <source>
        <dbReference type="ARBA" id="ARBA00022722"/>
    </source>
</evidence>
<evidence type="ECO:0000256" key="4">
    <source>
        <dbReference type="ARBA" id="ARBA00022801"/>
    </source>
</evidence>
<comment type="cofactor">
    <cofactor evidence="1">
        <name>a divalent metal cation</name>
        <dbReference type="ChEBI" id="CHEBI:60240"/>
    </cofactor>
</comment>
<dbReference type="RefSeq" id="WP_110189612.1">
    <property type="nucleotide sequence ID" value="NZ_CP177354.1"/>
</dbReference>
<comment type="caution">
    <text evidence="8">The sequence shown here is derived from an EMBL/GenBank/DDBJ whole genome shotgun (WGS) entry which is preliminary data.</text>
</comment>
<dbReference type="PANTHER" id="PTHR30636:SF3">
    <property type="entry name" value="UPF0701 PROTEIN YICC"/>
    <property type="match status" value="1"/>
</dbReference>